<protein>
    <submittedName>
        <fullName evidence="3">Esterase-like activity of phytase family protein</fullName>
    </submittedName>
</protein>
<reference evidence="3 4" key="1">
    <citation type="submission" date="2020-03" db="EMBL/GenBank/DDBJ databases">
        <authorList>
            <person name="Wang L."/>
            <person name="He N."/>
            <person name="Li Y."/>
            <person name="Fang Y."/>
            <person name="Zhang F."/>
        </authorList>
    </citation>
    <scope>NUCLEOTIDE SEQUENCE [LARGE SCALE GENOMIC DNA]</scope>
    <source>
        <strain evidence="4">hsmgli-8</strain>
    </source>
</reference>
<comment type="caution">
    <text evidence="3">The sequence shown here is derived from an EMBL/GenBank/DDBJ whole genome shotgun (WGS) entry which is preliminary data.</text>
</comment>
<keyword evidence="1" id="KW-0732">Signal</keyword>
<evidence type="ECO:0000259" key="2">
    <source>
        <dbReference type="Pfam" id="PF13449"/>
    </source>
</evidence>
<accession>A0ABX0YK33</accession>
<organism evidence="3 4">
    <name type="scientific">Pseudomonas quercus</name>
    <dbReference type="NCBI Taxonomy" id="2722792"/>
    <lineage>
        <taxon>Bacteria</taxon>
        <taxon>Pseudomonadati</taxon>
        <taxon>Pseudomonadota</taxon>
        <taxon>Gammaproteobacteria</taxon>
        <taxon>Pseudomonadales</taxon>
        <taxon>Pseudomonadaceae</taxon>
        <taxon>Pseudomonas</taxon>
    </lineage>
</organism>
<dbReference type="RefSeq" id="WP_168084959.1">
    <property type="nucleotide sequence ID" value="NZ_JAAVJI010000010.1"/>
</dbReference>
<gene>
    <name evidence="3" type="ORF">HBH25_16110</name>
</gene>
<dbReference type="EMBL" id="JAAVJI010000010">
    <property type="protein sequence ID" value="NJP02373.1"/>
    <property type="molecule type" value="Genomic_DNA"/>
</dbReference>
<name>A0ABX0YK33_9PSED</name>
<sequence length="329" mass="35439">MIRVLLAMGLLSATMAVAQAAAAVPELAFEGEYPIEGMRGGNLSGFALCAGELWAVSDRDDDQVYRMDRSAAVWQSQALTFKAPPAPDMGLPTGIVARTVAAGLVRGGSLDFEGIACDARQQLYLVSEAKAAVLRIAPGGDAAWLPLPASIVAEARQRGMLHHFNAIFEGLAMDPKGQRLWLAAEREKRGLLALQFGADGWACGKACVLLSEGGSEDVPPPMRTGASYAKDFSDLTWFKGKLFTLERNAYKLCRRDADTGAVERCWSFADTGLQPSRRYDQPYGLTEALALDDTGAWVGTDNNNWVRADGERRPVAWRFAAPAGGWEAP</sequence>
<proteinExistence type="predicted"/>
<keyword evidence="4" id="KW-1185">Reference proteome</keyword>
<feature type="chain" id="PRO_5045971459" evidence="1">
    <location>
        <begin position="21"/>
        <end position="329"/>
    </location>
</feature>
<dbReference type="Pfam" id="PF13449">
    <property type="entry name" value="Phytase-like"/>
    <property type="match status" value="1"/>
</dbReference>
<feature type="domain" description="Phytase-like" evidence="2">
    <location>
        <begin position="41"/>
        <end position="187"/>
    </location>
</feature>
<feature type="signal peptide" evidence="1">
    <location>
        <begin position="1"/>
        <end position="20"/>
    </location>
</feature>
<evidence type="ECO:0000313" key="4">
    <source>
        <dbReference type="Proteomes" id="UP000746535"/>
    </source>
</evidence>
<dbReference type="Proteomes" id="UP000746535">
    <property type="component" value="Unassembled WGS sequence"/>
</dbReference>
<dbReference type="InterPro" id="IPR027372">
    <property type="entry name" value="Phytase-like_dom"/>
</dbReference>
<dbReference type="SUPFAM" id="SSF101898">
    <property type="entry name" value="NHL repeat"/>
    <property type="match status" value="1"/>
</dbReference>
<evidence type="ECO:0000256" key="1">
    <source>
        <dbReference type="SAM" id="SignalP"/>
    </source>
</evidence>
<evidence type="ECO:0000313" key="3">
    <source>
        <dbReference type="EMBL" id="NJP02373.1"/>
    </source>
</evidence>